<proteinExistence type="predicted"/>
<dbReference type="EMBL" id="JAZDWU010000007">
    <property type="protein sequence ID" value="KAK9995436.1"/>
    <property type="molecule type" value="Genomic_DNA"/>
</dbReference>
<name>A0AAW2CB54_9ROSI</name>
<evidence type="ECO:0000313" key="4">
    <source>
        <dbReference type="Proteomes" id="UP001459277"/>
    </source>
</evidence>
<evidence type="ECO:0000256" key="1">
    <source>
        <dbReference type="SAM" id="MobiDB-lite"/>
    </source>
</evidence>
<gene>
    <name evidence="2" type="ORF">SO802_020122</name>
    <name evidence="3" type="ORF">SO802_020145</name>
</gene>
<organism evidence="2 4">
    <name type="scientific">Lithocarpus litseifolius</name>
    <dbReference type="NCBI Taxonomy" id="425828"/>
    <lineage>
        <taxon>Eukaryota</taxon>
        <taxon>Viridiplantae</taxon>
        <taxon>Streptophyta</taxon>
        <taxon>Embryophyta</taxon>
        <taxon>Tracheophyta</taxon>
        <taxon>Spermatophyta</taxon>
        <taxon>Magnoliopsida</taxon>
        <taxon>eudicotyledons</taxon>
        <taxon>Gunneridae</taxon>
        <taxon>Pentapetalae</taxon>
        <taxon>rosids</taxon>
        <taxon>fabids</taxon>
        <taxon>Fagales</taxon>
        <taxon>Fagaceae</taxon>
        <taxon>Lithocarpus</taxon>
    </lineage>
</organism>
<feature type="region of interest" description="Disordered" evidence="1">
    <location>
        <begin position="65"/>
        <end position="146"/>
    </location>
</feature>
<accession>A0AAW2CB54</accession>
<comment type="caution">
    <text evidence="2">The sequence shown here is derived from an EMBL/GenBank/DDBJ whole genome shotgun (WGS) entry which is preliminary data.</text>
</comment>
<keyword evidence="4" id="KW-1185">Reference proteome</keyword>
<sequence>MGKQLKEYEEKTNELLAKVNDLEKKVDELQDELRIKQEKVVKGKELTKNLVEKIERLTSEISDDQQLLRENKKEKKLPEMPDQTSGASLLLPLTSKDKDSRSKEENHKLLNGNSGDLTDRRQRTQVNGKNLEDGNTGHLDTAMNGV</sequence>
<protein>
    <submittedName>
        <fullName evidence="2">Uncharacterized protein</fullName>
    </submittedName>
</protein>
<dbReference type="AlphaFoldDB" id="A0AAW2CB54"/>
<reference evidence="2 4" key="1">
    <citation type="submission" date="2024-01" db="EMBL/GenBank/DDBJ databases">
        <title>A telomere-to-telomere, gap-free genome of sweet tea (Lithocarpus litseifolius).</title>
        <authorList>
            <person name="Zhou J."/>
        </authorList>
    </citation>
    <scope>NUCLEOTIDE SEQUENCE [LARGE SCALE GENOMIC DNA]</scope>
    <source>
        <strain evidence="2">Zhou-2022a</strain>
        <tissue evidence="2">Leaf</tissue>
    </source>
</reference>
<dbReference type="EMBL" id="JAZDWU010000007">
    <property type="protein sequence ID" value="KAK9995459.1"/>
    <property type="molecule type" value="Genomic_DNA"/>
</dbReference>
<evidence type="ECO:0000313" key="3">
    <source>
        <dbReference type="EMBL" id="KAK9995459.1"/>
    </source>
</evidence>
<dbReference type="Proteomes" id="UP001459277">
    <property type="component" value="Unassembled WGS sequence"/>
</dbReference>
<feature type="compositionally biased region" description="Basic and acidic residues" evidence="1">
    <location>
        <begin position="95"/>
        <end position="108"/>
    </location>
</feature>
<feature type="compositionally biased region" description="Basic and acidic residues" evidence="1">
    <location>
        <begin position="66"/>
        <end position="79"/>
    </location>
</feature>
<evidence type="ECO:0000313" key="2">
    <source>
        <dbReference type="EMBL" id="KAK9995436.1"/>
    </source>
</evidence>